<feature type="region of interest" description="Disordered" evidence="1">
    <location>
        <begin position="31"/>
        <end position="89"/>
    </location>
</feature>
<keyword evidence="3" id="KW-1185">Reference proteome</keyword>
<proteinExistence type="predicted"/>
<reference evidence="2 3" key="1">
    <citation type="submission" date="2019-03" db="EMBL/GenBank/DDBJ databases">
        <title>First draft genome of Liparis tanakae, snailfish: a comprehensive survey of snailfish specific genes.</title>
        <authorList>
            <person name="Kim W."/>
            <person name="Song I."/>
            <person name="Jeong J.-H."/>
            <person name="Kim D."/>
            <person name="Kim S."/>
            <person name="Ryu S."/>
            <person name="Song J.Y."/>
            <person name="Lee S.K."/>
        </authorList>
    </citation>
    <scope>NUCLEOTIDE SEQUENCE [LARGE SCALE GENOMIC DNA]</scope>
    <source>
        <tissue evidence="2">Muscle</tissue>
    </source>
</reference>
<accession>A0A4Z2I8J2</accession>
<gene>
    <name evidence="2" type="ORF">EYF80_015338</name>
</gene>
<protein>
    <submittedName>
        <fullName evidence="2">Uncharacterized protein</fullName>
    </submittedName>
</protein>
<evidence type="ECO:0000256" key="1">
    <source>
        <dbReference type="SAM" id="MobiDB-lite"/>
    </source>
</evidence>
<sequence length="89" mass="9693">MQDRRGEGERTSRSSQVTCGYSQASSFLTWKGGEEGAKGSAKGSLAGREEEEKSPGGCCWRKGPRRWKDSDESALETADLLPEAQTQSH</sequence>
<evidence type="ECO:0000313" key="3">
    <source>
        <dbReference type="Proteomes" id="UP000314294"/>
    </source>
</evidence>
<name>A0A4Z2I8J2_9TELE</name>
<evidence type="ECO:0000313" key="2">
    <source>
        <dbReference type="EMBL" id="TNN74379.1"/>
    </source>
</evidence>
<dbReference type="EMBL" id="SRLO01000114">
    <property type="protein sequence ID" value="TNN74379.1"/>
    <property type="molecule type" value="Genomic_DNA"/>
</dbReference>
<organism evidence="2 3">
    <name type="scientific">Liparis tanakae</name>
    <name type="common">Tanaka's snailfish</name>
    <dbReference type="NCBI Taxonomy" id="230148"/>
    <lineage>
        <taxon>Eukaryota</taxon>
        <taxon>Metazoa</taxon>
        <taxon>Chordata</taxon>
        <taxon>Craniata</taxon>
        <taxon>Vertebrata</taxon>
        <taxon>Euteleostomi</taxon>
        <taxon>Actinopterygii</taxon>
        <taxon>Neopterygii</taxon>
        <taxon>Teleostei</taxon>
        <taxon>Neoteleostei</taxon>
        <taxon>Acanthomorphata</taxon>
        <taxon>Eupercaria</taxon>
        <taxon>Perciformes</taxon>
        <taxon>Cottioidei</taxon>
        <taxon>Cottales</taxon>
        <taxon>Liparidae</taxon>
        <taxon>Liparis</taxon>
    </lineage>
</organism>
<comment type="caution">
    <text evidence="2">The sequence shown here is derived from an EMBL/GenBank/DDBJ whole genome shotgun (WGS) entry which is preliminary data.</text>
</comment>
<dbReference type="AlphaFoldDB" id="A0A4Z2I8J2"/>
<dbReference type="Proteomes" id="UP000314294">
    <property type="component" value="Unassembled WGS sequence"/>
</dbReference>